<reference evidence="4 5" key="1">
    <citation type="submission" date="2015-09" db="EMBL/GenBank/DDBJ databases">
        <title>Sorangium comparison.</title>
        <authorList>
            <person name="Zaburannyi N."/>
            <person name="Bunk B."/>
            <person name="Overmann J."/>
            <person name="Mueller R."/>
        </authorList>
    </citation>
    <scope>NUCLEOTIDE SEQUENCE [LARGE SCALE GENOMIC DNA]</scope>
    <source>
        <strain evidence="4 5">So ceGT47</strain>
    </source>
</reference>
<dbReference type="CDD" id="cd07043">
    <property type="entry name" value="STAS_anti-anti-sigma_factors"/>
    <property type="match status" value="1"/>
</dbReference>
<gene>
    <name evidence="4" type="ORF">SOCEGT47_008870</name>
</gene>
<evidence type="ECO:0000313" key="4">
    <source>
        <dbReference type="EMBL" id="AUX20418.1"/>
    </source>
</evidence>
<sequence length="99" mass="11050">MSYTRTDNGSETTVLFEGTLDAVTAPEFRTLVDELVAENRQNITLELSSLRLIDSSGVGVIVSLFKRVRANGGQVRIVGLRDQPRAIFRLLRLDRVFPT</sequence>
<dbReference type="GO" id="GO:0043856">
    <property type="term" value="F:anti-sigma factor antagonist activity"/>
    <property type="evidence" value="ECO:0007669"/>
    <property type="project" value="InterPro"/>
</dbReference>
<dbReference type="SUPFAM" id="SSF52091">
    <property type="entry name" value="SpoIIaa-like"/>
    <property type="match status" value="1"/>
</dbReference>
<dbReference type="PANTHER" id="PTHR33495:SF2">
    <property type="entry name" value="ANTI-SIGMA FACTOR ANTAGONIST TM_1081-RELATED"/>
    <property type="match status" value="1"/>
</dbReference>
<feature type="domain" description="STAS" evidence="3">
    <location>
        <begin position="16"/>
        <end position="99"/>
    </location>
</feature>
<dbReference type="NCBIfam" id="TIGR00377">
    <property type="entry name" value="ant_ant_sig"/>
    <property type="match status" value="1"/>
</dbReference>
<dbReference type="Proteomes" id="UP000295781">
    <property type="component" value="Chromosome"/>
</dbReference>
<dbReference type="InterPro" id="IPR003658">
    <property type="entry name" value="Anti-sigma_ant"/>
</dbReference>
<dbReference type="Gene3D" id="3.30.750.24">
    <property type="entry name" value="STAS domain"/>
    <property type="match status" value="1"/>
</dbReference>
<organism evidence="4 5">
    <name type="scientific">Sorangium cellulosum</name>
    <name type="common">Polyangium cellulosum</name>
    <dbReference type="NCBI Taxonomy" id="56"/>
    <lineage>
        <taxon>Bacteria</taxon>
        <taxon>Pseudomonadati</taxon>
        <taxon>Myxococcota</taxon>
        <taxon>Polyangia</taxon>
        <taxon>Polyangiales</taxon>
        <taxon>Polyangiaceae</taxon>
        <taxon>Sorangium</taxon>
    </lineage>
</organism>
<dbReference type="InterPro" id="IPR002645">
    <property type="entry name" value="STAS_dom"/>
</dbReference>
<dbReference type="RefSeq" id="WP_129345565.1">
    <property type="nucleotide sequence ID" value="NZ_CP012670.1"/>
</dbReference>
<dbReference type="PROSITE" id="PS50801">
    <property type="entry name" value="STAS"/>
    <property type="match status" value="1"/>
</dbReference>
<dbReference type="EMBL" id="CP012670">
    <property type="protein sequence ID" value="AUX20418.1"/>
    <property type="molecule type" value="Genomic_DNA"/>
</dbReference>
<evidence type="ECO:0000259" key="3">
    <source>
        <dbReference type="PROSITE" id="PS50801"/>
    </source>
</evidence>
<comment type="similarity">
    <text evidence="1 2">Belongs to the anti-sigma-factor antagonist family.</text>
</comment>
<evidence type="ECO:0000313" key="5">
    <source>
        <dbReference type="Proteomes" id="UP000295781"/>
    </source>
</evidence>
<evidence type="ECO:0000256" key="1">
    <source>
        <dbReference type="ARBA" id="ARBA00009013"/>
    </source>
</evidence>
<dbReference type="Pfam" id="PF01740">
    <property type="entry name" value="STAS"/>
    <property type="match status" value="1"/>
</dbReference>
<dbReference type="InterPro" id="IPR036513">
    <property type="entry name" value="STAS_dom_sf"/>
</dbReference>
<proteinExistence type="inferred from homology"/>
<dbReference type="PANTHER" id="PTHR33495">
    <property type="entry name" value="ANTI-SIGMA FACTOR ANTAGONIST TM_1081-RELATED-RELATED"/>
    <property type="match status" value="1"/>
</dbReference>
<evidence type="ECO:0000256" key="2">
    <source>
        <dbReference type="RuleBase" id="RU003749"/>
    </source>
</evidence>
<protein>
    <recommendedName>
        <fullName evidence="2">Anti-sigma factor antagonist</fullName>
    </recommendedName>
</protein>
<name>A0A4P2PUX2_SORCE</name>
<accession>A0A4P2PUX2</accession>
<dbReference type="OrthoDB" id="9796076at2"/>
<dbReference type="AlphaFoldDB" id="A0A4P2PUX2"/>